<keyword evidence="2" id="KW-1185">Reference proteome</keyword>
<evidence type="ECO:0000313" key="2">
    <source>
        <dbReference type="Proteomes" id="UP000324832"/>
    </source>
</evidence>
<dbReference type="EMBL" id="FZQP02003112">
    <property type="protein sequence ID" value="VVC97303.1"/>
    <property type="molecule type" value="Genomic_DNA"/>
</dbReference>
<evidence type="ECO:0000313" key="1">
    <source>
        <dbReference type="EMBL" id="VVC97303.1"/>
    </source>
</evidence>
<gene>
    <name evidence="1" type="ORF">LSINAPIS_LOCUS8613</name>
</gene>
<protein>
    <submittedName>
        <fullName evidence="1">Uncharacterized protein</fullName>
    </submittedName>
</protein>
<dbReference type="AlphaFoldDB" id="A0A5E4QIG3"/>
<name>A0A5E4QIG3_9NEOP</name>
<sequence>MNNHNIEQLHLLPRNEGKIKSYASCADVRAWSHDIRVRNAFLRDWMKTDMPICVIPVHMVSKLLRSMTWRSRGKVTPQCHPGCKSKVVLESICSSCHAVKECIRKEESLQKYYQEEEFETSHWPCEKCLEALKSIKLFWKIILEKVFGIVIPTEDDFKSIRCSSIRSLSKNWEDEIIEQTVFLRKLIPLRRKHDNYDMHTSFDKVRVKLYSKDILIVSPKSSEHSLICSYENKFTETDNDRDLLKGDSLKINKSVYGIVDKTDTGCDNCCTELNGKEKDKLYTNQVECLHEKLQAQSSAFQHLQKENETLKLEPRHTNRNGRNLNISSCCPLIKHNSLSDLPVPYEFTICDEYNNCIASNSEMIITLKNCTNENYKYISLLQVVHKTNDPRFNDNVNLDSSPRNLDPMELLKKVKRTVGEIVQRELSIVDENQKSAEEAVVVKASNPYHGIL</sequence>
<accession>A0A5E4QIG3</accession>
<proteinExistence type="predicted"/>
<dbReference type="Proteomes" id="UP000324832">
    <property type="component" value="Unassembled WGS sequence"/>
</dbReference>
<reference evidence="1 2" key="1">
    <citation type="submission" date="2017-07" db="EMBL/GenBank/DDBJ databases">
        <authorList>
            <person name="Talla V."/>
            <person name="Backstrom N."/>
        </authorList>
    </citation>
    <scope>NUCLEOTIDE SEQUENCE [LARGE SCALE GENOMIC DNA]</scope>
</reference>
<organism evidence="1 2">
    <name type="scientific">Leptidea sinapis</name>
    <dbReference type="NCBI Taxonomy" id="189913"/>
    <lineage>
        <taxon>Eukaryota</taxon>
        <taxon>Metazoa</taxon>
        <taxon>Ecdysozoa</taxon>
        <taxon>Arthropoda</taxon>
        <taxon>Hexapoda</taxon>
        <taxon>Insecta</taxon>
        <taxon>Pterygota</taxon>
        <taxon>Neoptera</taxon>
        <taxon>Endopterygota</taxon>
        <taxon>Lepidoptera</taxon>
        <taxon>Glossata</taxon>
        <taxon>Ditrysia</taxon>
        <taxon>Papilionoidea</taxon>
        <taxon>Pieridae</taxon>
        <taxon>Dismorphiinae</taxon>
        <taxon>Leptidea</taxon>
    </lineage>
</organism>